<evidence type="ECO:0000256" key="1">
    <source>
        <dbReference type="PROSITE-ProRule" id="PRU00339"/>
    </source>
</evidence>
<dbReference type="InterPro" id="IPR019734">
    <property type="entry name" value="TPR_rpt"/>
</dbReference>
<protein>
    <submittedName>
        <fullName evidence="4">Uncharacterized protein DUF5107</fullName>
    </submittedName>
</protein>
<organism evidence="4 5">
    <name type="scientific">Mucilaginibacter oryzae</name>
    <dbReference type="NCBI Taxonomy" id="468058"/>
    <lineage>
        <taxon>Bacteria</taxon>
        <taxon>Pseudomonadati</taxon>
        <taxon>Bacteroidota</taxon>
        <taxon>Sphingobacteriia</taxon>
        <taxon>Sphingobacteriales</taxon>
        <taxon>Sphingobacteriaceae</taxon>
        <taxon>Mucilaginibacter</taxon>
    </lineage>
</organism>
<dbReference type="InterPro" id="IPR033396">
    <property type="entry name" value="DUF5107"/>
</dbReference>
<comment type="caution">
    <text evidence="4">The sequence shown here is derived from an EMBL/GenBank/DDBJ whole genome shotgun (WGS) entry which is preliminary data.</text>
</comment>
<gene>
    <name evidence="4" type="ORF">LX99_01842</name>
</gene>
<sequence>MRKKWFIALCLYISGLSALAQQQASVHEYQKAMTTYPFSDPNAIPAFTNIYPYFRYDGFTDKPIQKQWKVVELENQYIRLTILPQIGGKIWSAVEKSTGKPIVYENHVVKFRDIAMRGPWTSGGVEPNYGIIGHTPNSVTPVDYLTRKNTDGSVSCFISVLDLLTSTTWTMEVNLPADKAFFTTRSFWHNSTPLEQPYYHWMNTGIKTGGKLQYIFPGTRYIGHQGEYSDWPINKQNGKDLSFYDNNNFGGYKSYHVFGKYTDFFGAYWHNDNFGMVRYSNHADKAGKKIWIWGLSDQGMIWEKLLTDNDGQYSEIQSGRLFNQTAAKSTFTPFKHKGFAPGATDTWTEYWYPVLNTRGFVEANNYGALNVKAEQGWLKLYFNPVQHIDDLLEVKQGDKVIYTKKITLSPLQLFADSVKGVNGDVLVTLGANKLVYNSKPDADSLSRPLDLPENFDWNSAYGLYTQAKELMDQKMYREAEEKLQASLKKDPYFLPAVVQSAALMYRDMRYAEALSFVKTALSVNTNDGGANYYYGIVNAQAGNTVDAKDGFDMAALSFEYRNAAYSELSSLYLKEKNFPKALEFATKALDFNRFDISSLQVKAMAYRYLNDNRNADRVLDTILAYQPLSHFARFERYLHQPGDDNKTAFISMIRNEQPVESYLELSDFYYKNGCFNESEKVLLLAPVNSLVSYKLAYLQNKTGKRYTEEFNKANASCVAFVFPFRNSDEEVLQWAMRQSSSWKPRYLLALLYKDRNRIAEARQLFAACANVPDFAPFYAARAALRSGADQLTDLNRAYTIDKDWRYNKLLGEYYIDHQQYAMALNTVEPFYKSHPANYIIGMLYAKTLLLNKRYHDCGKLLARIHILPFEGATIGRELYRETELMQAVAKIKSKNYNAALNYIAEGSKWPENLGVGKPYPENVDDRLENWMSYLCYVQQGKSDVATGYLQKIMAFNPHIDNTVSNFLSANHLVTAWATEKLAGKEAAIRWLDAELQKYPDDKLIKWSKDVYLSGKFSDVDVNDAGVRILKSLSYR</sequence>
<evidence type="ECO:0000313" key="5">
    <source>
        <dbReference type="Proteomes" id="UP000245678"/>
    </source>
</evidence>
<proteinExistence type="predicted"/>
<dbReference type="InterPro" id="IPR011990">
    <property type="entry name" value="TPR-like_helical_dom_sf"/>
</dbReference>
<accession>A0A316HMF5</accession>
<dbReference type="SMART" id="SM00028">
    <property type="entry name" value="TPR"/>
    <property type="match status" value="2"/>
</dbReference>
<feature type="repeat" description="TPR" evidence="1">
    <location>
        <begin position="562"/>
        <end position="595"/>
    </location>
</feature>
<evidence type="ECO:0000259" key="3">
    <source>
        <dbReference type="Pfam" id="PF17128"/>
    </source>
</evidence>
<reference evidence="4 5" key="1">
    <citation type="submission" date="2018-05" db="EMBL/GenBank/DDBJ databases">
        <title>Genomic Encyclopedia of Archaeal and Bacterial Type Strains, Phase II (KMG-II): from individual species to whole genera.</title>
        <authorList>
            <person name="Goeker M."/>
        </authorList>
    </citation>
    <scope>NUCLEOTIDE SEQUENCE [LARGE SCALE GENOMIC DNA]</scope>
    <source>
        <strain evidence="4 5">DSM 19975</strain>
    </source>
</reference>
<dbReference type="Pfam" id="PF17128">
    <property type="entry name" value="DUF5107"/>
    <property type="match status" value="1"/>
</dbReference>
<keyword evidence="2" id="KW-0732">Signal</keyword>
<feature type="signal peptide" evidence="2">
    <location>
        <begin position="1"/>
        <end position="20"/>
    </location>
</feature>
<keyword evidence="1" id="KW-0802">TPR repeat</keyword>
<dbReference type="RefSeq" id="WP_109607561.1">
    <property type="nucleotide sequence ID" value="NZ_QGHA01000002.1"/>
</dbReference>
<dbReference type="EMBL" id="QGHA01000002">
    <property type="protein sequence ID" value="PWK79385.1"/>
    <property type="molecule type" value="Genomic_DNA"/>
</dbReference>
<dbReference type="AlphaFoldDB" id="A0A316HMF5"/>
<dbReference type="Proteomes" id="UP000245678">
    <property type="component" value="Unassembled WGS sequence"/>
</dbReference>
<evidence type="ECO:0000256" key="2">
    <source>
        <dbReference type="SAM" id="SignalP"/>
    </source>
</evidence>
<name>A0A316HMF5_9SPHI</name>
<dbReference type="Gene3D" id="1.25.40.10">
    <property type="entry name" value="Tetratricopeptide repeat domain"/>
    <property type="match status" value="3"/>
</dbReference>
<dbReference type="PROSITE" id="PS50005">
    <property type="entry name" value="TPR"/>
    <property type="match status" value="1"/>
</dbReference>
<feature type="chain" id="PRO_5016238293" evidence="2">
    <location>
        <begin position="21"/>
        <end position="1035"/>
    </location>
</feature>
<dbReference type="SUPFAM" id="SSF48452">
    <property type="entry name" value="TPR-like"/>
    <property type="match status" value="2"/>
</dbReference>
<evidence type="ECO:0000313" key="4">
    <source>
        <dbReference type="EMBL" id="PWK79385.1"/>
    </source>
</evidence>
<keyword evidence="5" id="KW-1185">Reference proteome</keyword>
<feature type="domain" description="DUF5107" evidence="3">
    <location>
        <begin position="48"/>
        <end position="354"/>
    </location>
</feature>